<dbReference type="GO" id="GO:0005737">
    <property type="term" value="C:cytoplasm"/>
    <property type="evidence" value="ECO:0007669"/>
    <property type="project" value="UniProtKB-ARBA"/>
</dbReference>
<dbReference type="InterPro" id="IPR042855">
    <property type="entry name" value="V_SNARE_CC"/>
</dbReference>
<dbReference type="Gene3D" id="3.30.450.50">
    <property type="entry name" value="Longin domain"/>
    <property type="match status" value="1"/>
</dbReference>
<dbReference type="SUPFAM" id="SSF64356">
    <property type="entry name" value="SNARE-like"/>
    <property type="match status" value="1"/>
</dbReference>
<comment type="caution">
    <text evidence="10">The sequence shown here is derived from an EMBL/GenBank/DDBJ whole genome shotgun (WGS) entry which is preliminary data.</text>
</comment>
<evidence type="ECO:0000256" key="8">
    <source>
        <dbReference type="SAM" id="Phobius"/>
    </source>
</evidence>
<sequence length="280" mass="31347">MASNGCFIAALIARTHDRLPLCSYTDDNYSNANVIRQQEQRIVERMESPAGGTDRAAAKGSYYESFDHKDNIYFAFQDAATDLTLVVAVNKLLLRNSGDISSMNKLACGLLDLIFAEFIQMYTPEEIGAHNVRAYQFIKFDATLRKCVTRVMQQDRTTGDKIVVGSAAGGGGGKPGAGIDSNADGPGERGRMRRQVNPQYDALRQEITDVHMVMRKNLEDLMTRGEGLDTMTNYSAELVDQSSRYYKKTVHMNRMRLIKTYGPPAVIGVFLILFFYLYLF</sequence>
<keyword evidence="8" id="KW-0472">Membrane</keyword>
<evidence type="ECO:0000256" key="5">
    <source>
        <dbReference type="ARBA" id="ARBA00046280"/>
    </source>
</evidence>
<protein>
    <recommendedName>
        <fullName evidence="9">V-SNARE coiled-coil homology domain-containing protein</fullName>
    </recommendedName>
</protein>
<proteinExistence type="predicted"/>
<dbReference type="InterPro" id="IPR044565">
    <property type="entry name" value="Sec22"/>
</dbReference>
<organism evidence="10 11">
    <name type="scientific">Porcisia hertigi</name>
    <dbReference type="NCBI Taxonomy" id="2761500"/>
    <lineage>
        <taxon>Eukaryota</taxon>
        <taxon>Discoba</taxon>
        <taxon>Euglenozoa</taxon>
        <taxon>Kinetoplastea</taxon>
        <taxon>Metakinetoplastina</taxon>
        <taxon>Trypanosomatida</taxon>
        <taxon>Trypanosomatidae</taxon>
        <taxon>Leishmaniinae</taxon>
        <taxon>Porcisia</taxon>
    </lineage>
</organism>
<keyword evidence="1" id="KW-0813">Transport</keyword>
<keyword evidence="6" id="KW-0175">Coiled coil</keyword>
<comment type="subcellular location">
    <subcellularLocation>
        <location evidence="5">Endomembrane system</location>
        <topology evidence="5">Single-pass type IV membrane protein</topology>
    </subcellularLocation>
</comment>
<evidence type="ECO:0000259" key="9">
    <source>
        <dbReference type="PROSITE" id="PS50892"/>
    </source>
</evidence>
<dbReference type="Pfam" id="PF00957">
    <property type="entry name" value="Synaptobrevin"/>
    <property type="match status" value="1"/>
</dbReference>
<evidence type="ECO:0000256" key="7">
    <source>
        <dbReference type="SAM" id="MobiDB-lite"/>
    </source>
</evidence>
<keyword evidence="4 8" id="KW-1133">Transmembrane helix</keyword>
<feature type="compositionally biased region" description="Gly residues" evidence="7">
    <location>
        <begin position="167"/>
        <end position="176"/>
    </location>
</feature>
<accession>A0A836I832</accession>
<evidence type="ECO:0000256" key="3">
    <source>
        <dbReference type="ARBA" id="ARBA00022927"/>
    </source>
</evidence>
<gene>
    <name evidence="10" type="ORF">JKF63_05760</name>
</gene>
<dbReference type="GO" id="GO:0012505">
    <property type="term" value="C:endomembrane system"/>
    <property type="evidence" value="ECO:0007669"/>
    <property type="project" value="UniProtKB-SubCell"/>
</dbReference>
<evidence type="ECO:0000256" key="6">
    <source>
        <dbReference type="PROSITE-ProRule" id="PRU00290"/>
    </source>
</evidence>
<feature type="region of interest" description="Disordered" evidence="7">
    <location>
        <begin position="162"/>
        <end position="194"/>
    </location>
</feature>
<dbReference type="InterPro" id="IPR011012">
    <property type="entry name" value="Longin-like_dom_sf"/>
</dbReference>
<dbReference type="RefSeq" id="XP_067757740.1">
    <property type="nucleotide sequence ID" value="XM_067901714.1"/>
</dbReference>
<dbReference type="EMBL" id="JAFJZO010000019">
    <property type="protein sequence ID" value="KAG5507014.1"/>
    <property type="molecule type" value="Genomic_DNA"/>
</dbReference>
<name>A0A836I832_9TRYP</name>
<dbReference type="Proteomes" id="UP000674318">
    <property type="component" value="Unassembled WGS sequence"/>
</dbReference>
<dbReference type="AlphaFoldDB" id="A0A836I832"/>
<dbReference type="OrthoDB" id="1719357at2759"/>
<keyword evidence="2 8" id="KW-0812">Transmembrane</keyword>
<evidence type="ECO:0000313" key="10">
    <source>
        <dbReference type="EMBL" id="KAG5507014.1"/>
    </source>
</evidence>
<dbReference type="GO" id="GO:0005484">
    <property type="term" value="F:SNAP receptor activity"/>
    <property type="evidence" value="ECO:0007669"/>
    <property type="project" value="InterPro"/>
</dbReference>
<evidence type="ECO:0000256" key="4">
    <source>
        <dbReference type="ARBA" id="ARBA00022989"/>
    </source>
</evidence>
<dbReference type="GeneID" id="94291791"/>
<dbReference type="PROSITE" id="PS50892">
    <property type="entry name" value="V_SNARE"/>
    <property type="match status" value="1"/>
</dbReference>
<dbReference type="Gene3D" id="1.20.5.110">
    <property type="match status" value="1"/>
</dbReference>
<dbReference type="PANTHER" id="PTHR45837">
    <property type="entry name" value="VESICLE-TRAFFICKING PROTEIN SEC22B"/>
    <property type="match status" value="1"/>
</dbReference>
<evidence type="ECO:0000256" key="1">
    <source>
        <dbReference type="ARBA" id="ARBA00022448"/>
    </source>
</evidence>
<dbReference type="KEGG" id="phet:94291791"/>
<keyword evidence="11" id="KW-1185">Reference proteome</keyword>
<dbReference type="FunFam" id="1.20.5.110:FF:000133">
    <property type="entry name" value="Putative synaptobrevin-type transport protein"/>
    <property type="match status" value="1"/>
</dbReference>
<evidence type="ECO:0000256" key="2">
    <source>
        <dbReference type="ARBA" id="ARBA00022692"/>
    </source>
</evidence>
<keyword evidence="3" id="KW-0653">Protein transport</keyword>
<reference evidence="10 11" key="1">
    <citation type="submission" date="2021-02" db="EMBL/GenBank/DDBJ databases">
        <title>Porcisia hertigi Genome sequencing and assembly.</title>
        <authorList>
            <person name="Almutairi H."/>
            <person name="Gatherer D."/>
        </authorList>
    </citation>
    <scope>NUCLEOTIDE SEQUENCE [LARGE SCALE GENOMIC DNA]</scope>
    <source>
        <strain evidence="10 11">C119</strain>
    </source>
</reference>
<dbReference type="FunFam" id="3.30.450.50:FF:000023">
    <property type="entry name" value="Putative synaptobrevin-type transport protein"/>
    <property type="match status" value="1"/>
</dbReference>
<feature type="domain" description="V-SNARE coiled-coil homology" evidence="9">
    <location>
        <begin position="199"/>
        <end position="259"/>
    </location>
</feature>
<dbReference type="SUPFAM" id="SSF58038">
    <property type="entry name" value="SNARE fusion complex"/>
    <property type="match status" value="1"/>
</dbReference>
<dbReference type="GO" id="GO:0015031">
    <property type="term" value="P:protein transport"/>
    <property type="evidence" value="ECO:0007669"/>
    <property type="project" value="UniProtKB-KW"/>
</dbReference>
<dbReference type="GO" id="GO:0006888">
    <property type="term" value="P:endoplasmic reticulum to Golgi vesicle-mediated transport"/>
    <property type="evidence" value="ECO:0007669"/>
    <property type="project" value="InterPro"/>
</dbReference>
<feature type="transmembrane region" description="Helical" evidence="8">
    <location>
        <begin position="261"/>
        <end position="279"/>
    </location>
</feature>
<dbReference type="GO" id="GO:0006890">
    <property type="term" value="P:retrograde vesicle-mediated transport, Golgi to endoplasmic reticulum"/>
    <property type="evidence" value="ECO:0007669"/>
    <property type="project" value="InterPro"/>
</dbReference>
<evidence type="ECO:0000313" key="11">
    <source>
        <dbReference type="Proteomes" id="UP000674318"/>
    </source>
</evidence>